<evidence type="ECO:0000259" key="3">
    <source>
        <dbReference type="Pfam" id="PF00501"/>
    </source>
</evidence>
<dbReference type="AlphaFoldDB" id="A0A1M5S2T2"/>
<feature type="domain" description="AMP-dependent synthetase/ligase" evidence="3">
    <location>
        <begin position="41"/>
        <end position="397"/>
    </location>
</feature>
<dbReference type="InterPro" id="IPR000873">
    <property type="entry name" value="AMP-dep_synth/lig_dom"/>
</dbReference>
<sequence length="572" mass="62880">MQDQGSSAPAVAAAMLPLQRLYAHERERPSAMYLSQPLADGSVVEFSWAQTMDQARRLAAYLRRQDWPPGTHIALLGKNSAWWFIADFAIWMAGHVSVPLYHTLNAASIRQIIDHSGCRACFVGRLDQPGVVDDGLPDGLPRIRLRDAAASVSGADWDAIQRDTPPITDSPLRDAGDVATIVYTSGTTGMPKGVMHCFGTLGLVSSMTTRMFGATADERLISYLPLAHIADRGFCQLASVQLGCCVYFAWGVETFVADMHRARPTLFLSVPRLWTKFQQGVSARMPPARLALLLKLPLLRGLIRRKILRGLGLDAVRVAFSGAAPTPPDLFRWYRALGIELLEVYGMSENFGISHCGRVGQFQAGLIGPPWDGVHARINAGDGEVQVRSPGSMLGYYKAEALTRDAFTDDGYLKTGDRGEISRDGQLKITGRIKEQFKTSKGKFVVPAPIENRLSSGGRIEACCVTGGDELPSPLALVMLSADEHARCLRDADARLETQAWLEQRLADTNAELDRHERLVCLVVTAEAWTVENGMVTPTMKVKRNEIDARYKRHIANWCAEKRPVIWAQASS</sequence>
<evidence type="ECO:0000256" key="2">
    <source>
        <dbReference type="ARBA" id="ARBA00022840"/>
    </source>
</evidence>
<keyword evidence="2" id="KW-0067">ATP-binding</keyword>
<dbReference type="Gene3D" id="3.40.50.12780">
    <property type="entry name" value="N-terminal domain of ligase-like"/>
    <property type="match status" value="1"/>
</dbReference>
<gene>
    <name evidence="4" type="ORF">SAMN04488068_3307</name>
</gene>
<dbReference type="GO" id="GO:0016020">
    <property type="term" value="C:membrane"/>
    <property type="evidence" value="ECO:0007669"/>
    <property type="project" value="TreeGrafter"/>
</dbReference>
<dbReference type="PANTHER" id="PTHR43272">
    <property type="entry name" value="LONG-CHAIN-FATTY-ACID--COA LIGASE"/>
    <property type="match status" value="1"/>
</dbReference>
<evidence type="ECO:0000313" key="4">
    <source>
        <dbReference type="EMBL" id="SHH32952.1"/>
    </source>
</evidence>
<proteinExistence type="predicted"/>
<dbReference type="SUPFAM" id="SSF56801">
    <property type="entry name" value="Acetyl-CoA synthetase-like"/>
    <property type="match status" value="1"/>
</dbReference>
<keyword evidence="5" id="KW-1185">Reference proteome</keyword>
<dbReference type="PANTHER" id="PTHR43272:SF33">
    <property type="entry name" value="AMP-BINDING DOMAIN-CONTAINING PROTEIN-RELATED"/>
    <property type="match status" value="1"/>
</dbReference>
<dbReference type="OrthoDB" id="9803968at2"/>
<reference evidence="4 5" key="1">
    <citation type="submission" date="2016-11" db="EMBL/GenBank/DDBJ databases">
        <authorList>
            <person name="Jaros S."/>
            <person name="Januszkiewicz K."/>
            <person name="Wedrychowicz H."/>
        </authorList>
    </citation>
    <scope>NUCLEOTIDE SEQUENCE [LARGE SCALE GENOMIC DNA]</scope>
    <source>
        <strain evidence="4 5">CGMCC 1.7049</strain>
    </source>
</reference>
<evidence type="ECO:0000256" key="1">
    <source>
        <dbReference type="ARBA" id="ARBA00022741"/>
    </source>
</evidence>
<dbReference type="Pfam" id="PF23562">
    <property type="entry name" value="AMP-binding_C_3"/>
    <property type="match status" value="1"/>
</dbReference>
<accession>A0A1M5S2T2</accession>
<dbReference type="Proteomes" id="UP000199758">
    <property type="component" value="Unassembled WGS sequence"/>
</dbReference>
<dbReference type="GO" id="GO:0004467">
    <property type="term" value="F:long-chain fatty acid-CoA ligase activity"/>
    <property type="evidence" value="ECO:0007669"/>
    <property type="project" value="TreeGrafter"/>
</dbReference>
<name>A0A1M5S2T2_9GAMM</name>
<dbReference type="Pfam" id="PF00501">
    <property type="entry name" value="AMP-binding"/>
    <property type="match status" value="1"/>
</dbReference>
<dbReference type="PROSITE" id="PS00455">
    <property type="entry name" value="AMP_BINDING"/>
    <property type="match status" value="1"/>
</dbReference>
<dbReference type="InterPro" id="IPR042099">
    <property type="entry name" value="ANL_N_sf"/>
</dbReference>
<dbReference type="EMBL" id="FQWZ01000009">
    <property type="protein sequence ID" value="SHH32952.1"/>
    <property type="molecule type" value="Genomic_DNA"/>
</dbReference>
<organism evidence="4 5">
    <name type="scientific">Hydrocarboniphaga daqingensis</name>
    <dbReference type="NCBI Taxonomy" id="490188"/>
    <lineage>
        <taxon>Bacteria</taxon>
        <taxon>Pseudomonadati</taxon>
        <taxon>Pseudomonadota</taxon>
        <taxon>Gammaproteobacteria</taxon>
        <taxon>Nevskiales</taxon>
        <taxon>Nevskiaceae</taxon>
        <taxon>Hydrocarboniphaga</taxon>
    </lineage>
</organism>
<protein>
    <submittedName>
        <fullName evidence="4">Long-chain acyl-CoA synthetase</fullName>
    </submittedName>
</protein>
<evidence type="ECO:0000313" key="5">
    <source>
        <dbReference type="Proteomes" id="UP000199758"/>
    </source>
</evidence>
<dbReference type="InterPro" id="IPR020845">
    <property type="entry name" value="AMP-binding_CS"/>
</dbReference>
<keyword evidence="1" id="KW-0547">Nucleotide-binding</keyword>
<dbReference type="GO" id="GO:0005524">
    <property type="term" value="F:ATP binding"/>
    <property type="evidence" value="ECO:0007669"/>
    <property type="project" value="UniProtKB-KW"/>
</dbReference>
<dbReference type="STRING" id="490188.SAMN04488068_3307"/>